<keyword evidence="4 5" id="KW-0472">Membrane</keyword>
<evidence type="ECO:0000256" key="2">
    <source>
        <dbReference type="ARBA" id="ARBA00022692"/>
    </source>
</evidence>
<comment type="subcellular location">
    <subcellularLocation>
        <location evidence="1">Membrane</location>
    </subcellularLocation>
</comment>
<dbReference type="PROSITE" id="PS51257">
    <property type="entry name" value="PROKAR_LIPOPROTEIN"/>
    <property type="match status" value="1"/>
</dbReference>
<dbReference type="EMBL" id="UINC01025712">
    <property type="protein sequence ID" value="SVB01805.1"/>
    <property type="molecule type" value="Genomic_DNA"/>
</dbReference>
<dbReference type="Pfam" id="PF02104">
    <property type="entry name" value="SURF1"/>
    <property type="match status" value="1"/>
</dbReference>
<sequence>MYKNILFHSFLIVIISLLIALGCWQIERLEWKNQIISKIEVNYNNKVIDFPFLDNTSQFEYMRSKINGSYLPDKLMFFYKSNLNGESGFNIIVPFKTLKGNIVYVNNGWIPYKDKGELDISFINKSKIVSLNGVLIFKKDRKYFTPKNDYNSNIWYLLNTDEMDLIHNLSSSNYVLKLVDQKYFKEFLIEFKPTNIN</sequence>
<dbReference type="PANTHER" id="PTHR23427">
    <property type="entry name" value="SURFEIT LOCUS PROTEIN"/>
    <property type="match status" value="1"/>
</dbReference>
<evidence type="ECO:0000256" key="3">
    <source>
        <dbReference type="ARBA" id="ARBA00022989"/>
    </source>
</evidence>
<proteinExistence type="predicted"/>
<evidence type="ECO:0000256" key="4">
    <source>
        <dbReference type="ARBA" id="ARBA00023136"/>
    </source>
</evidence>
<evidence type="ECO:0000256" key="5">
    <source>
        <dbReference type="SAM" id="Phobius"/>
    </source>
</evidence>
<protein>
    <recommendedName>
        <fullName evidence="7">SURF1-like protein</fullName>
    </recommendedName>
</protein>
<dbReference type="CDD" id="cd06662">
    <property type="entry name" value="SURF1"/>
    <property type="match status" value="1"/>
</dbReference>
<accession>A0A382AJQ2</accession>
<evidence type="ECO:0000313" key="6">
    <source>
        <dbReference type="EMBL" id="SVB01805.1"/>
    </source>
</evidence>
<organism evidence="6">
    <name type="scientific">marine metagenome</name>
    <dbReference type="NCBI Taxonomy" id="408172"/>
    <lineage>
        <taxon>unclassified sequences</taxon>
        <taxon>metagenomes</taxon>
        <taxon>ecological metagenomes</taxon>
    </lineage>
</organism>
<keyword evidence="2 5" id="KW-0812">Transmembrane</keyword>
<gene>
    <name evidence="6" type="ORF">METZ01_LOCUS154659</name>
</gene>
<dbReference type="InterPro" id="IPR045214">
    <property type="entry name" value="Surf1/Surf4"/>
</dbReference>
<keyword evidence="3 5" id="KW-1133">Transmembrane helix</keyword>
<evidence type="ECO:0008006" key="7">
    <source>
        <dbReference type="Google" id="ProtNLM"/>
    </source>
</evidence>
<feature type="transmembrane region" description="Helical" evidence="5">
    <location>
        <begin position="6"/>
        <end position="24"/>
    </location>
</feature>
<evidence type="ECO:0000256" key="1">
    <source>
        <dbReference type="ARBA" id="ARBA00004370"/>
    </source>
</evidence>
<dbReference type="InterPro" id="IPR002994">
    <property type="entry name" value="Surf1/Shy1"/>
</dbReference>
<dbReference type="GO" id="GO:0016020">
    <property type="term" value="C:membrane"/>
    <property type="evidence" value="ECO:0007669"/>
    <property type="project" value="UniProtKB-SubCell"/>
</dbReference>
<feature type="non-terminal residue" evidence="6">
    <location>
        <position position="197"/>
    </location>
</feature>
<dbReference type="PANTHER" id="PTHR23427:SF2">
    <property type="entry name" value="SURFEIT LOCUS PROTEIN 1"/>
    <property type="match status" value="1"/>
</dbReference>
<dbReference type="PROSITE" id="PS50895">
    <property type="entry name" value="SURF1"/>
    <property type="match status" value="1"/>
</dbReference>
<name>A0A382AJQ2_9ZZZZ</name>
<reference evidence="6" key="1">
    <citation type="submission" date="2018-05" db="EMBL/GenBank/DDBJ databases">
        <authorList>
            <person name="Lanie J.A."/>
            <person name="Ng W.-L."/>
            <person name="Kazmierczak K.M."/>
            <person name="Andrzejewski T.M."/>
            <person name="Davidsen T.M."/>
            <person name="Wayne K.J."/>
            <person name="Tettelin H."/>
            <person name="Glass J.I."/>
            <person name="Rusch D."/>
            <person name="Podicherti R."/>
            <person name="Tsui H.-C.T."/>
            <person name="Winkler M.E."/>
        </authorList>
    </citation>
    <scope>NUCLEOTIDE SEQUENCE</scope>
</reference>
<dbReference type="AlphaFoldDB" id="A0A382AJQ2"/>